<reference evidence="1 2" key="1">
    <citation type="submission" date="2024-09" db="EMBL/GenBank/DDBJ databases">
        <title>Floridaenema gen nov. (Aerosakkonemataceae, Aerosakkonematales ord. nov., Cyanobacteria) from benthic tropical and subtropical fresh waters, with the description of four new species.</title>
        <authorList>
            <person name="Moretto J.A."/>
            <person name="Berthold D.E."/>
            <person name="Lefler F.W."/>
            <person name="Huang I.-S."/>
            <person name="Laughinghouse H. IV."/>
        </authorList>
    </citation>
    <scope>NUCLEOTIDE SEQUENCE [LARGE SCALE GENOMIC DNA]</scope>
    <source>
        <strain evidence="1 2">BLCC-F167</strain>
    </source>
</reference>
<dbReference type="EMBL" id="JBHFNT010000267">
    <property type="protein sequence ID" value="MFB2838667.1"/>
    <property type="molecule type" value="Genomic_DNA"/>
</dbReference>
<dbReference type="RefSeq" id="WP_413280970.1">
    <property type="nucleotide sequence ID" value="NZ_JBHFNT010000267.1"/>
</dbReference>
<proteinExistence type="predicted"/>
<accession>A0ABV4WUZ7</accession>
<dbReference type="Proteomes" id="UP001576780">
    <property type="component" value="Unassembled WGS sequence"/>
</dbReference>
<keyword evidence="2" id="KW-1185">Reference proteome</keyword>
<keyword evidence="1" id="KW-0255">Endonuclease</keyword>
<gene>
    <name evidence="1" type="ORF">ACE1CA_29605</name>
</gene>
<sequence length="208" mass="23865">MVQTISAKDISLEELERLFNLELVEDEDFFREWLEDLPEITDLQKQLLDQVKAGYFNLIKKPPFLEKPINITIVSPILFIGEFYLAPFYIKAETSIEITAEYEGVIVKGNFDTLVLKDQIWLMIIESKRVTFSIEAGLAQILAYMLANPNSERPKFGMITTGSTFIFIKLIPGNPVRYATSNLLAIRNRGNDLYSVLRILKRLVQLAE</sequence>
<evidence type="ECO:0000313" key="2">
    <source>
        <dbReference type="Proteomes" id="UP001576780"/>
    </source>
</evidence>
<dbReference type="GO" id="GO:0004519">
    <property type="term" value="F:endonuclease activity"/>
    <property type="evidence" value="ECO:0007669"/>
    <property type="project" value="UniProtKB-KW"/>
</dbReference>
<keyword evidence="1" id="KW-0540">Nuclease</keyword>
<evidence type="ECO:0000313" key="1">
    <source>
        <dbReference type="EMBL" id="MFB2838667.1"/>
    </source>
</evidence>
<comment type="caution">
    <text evidence="1">The sequence shown here is derived from an EMBL/GenBank/DDBJ whole genome shotgun (WGS) entry which is preliminary data.</text>
</comment>
<keyword evidence="1" id="KW-0378">Hydrolase</keyword>
<name>A0ABV4WUZ7_9CYAN</name>
<protein>
    <submittedName>
        <fullName evidence="1">Restriction endonuclease subunit R</fullName>
    </submittedName>
</protein>
<organism evidence="1 2">
    <name type="scientific">Floridaenema evergladense BLCC-F167</name>
    <dbReference type="NCBI Taxonomy" id="3153639"/>
    <lineage>
        <taxon>Bacteria</taxon>
        <taxon>Bacillati</taxon>
        <taxon>Cyanobacteriota</taxon>
        <taxon>Cyanophyceae</taxon>
        <taxon>Oscillatoriophycideae</taxon>
        <taxon>Aerosakkonematales</taxon>
        <taxon>Aerosakkonemataceae</taxon>
        <taxon>Floridanema</taxon>
        <taxon>Floridanema evergladense</taxon>
    </lineage>
</organism>